<dbReference type="AlphaFoldDB" id="A0AAV4AEZ8"/>
<evidence type="ECO:0000256" key="1">
    <source>
        <dbReference type="SAM" id="MobiDB-lite"/>
    </source>
</evidence>
<organism evidence="2 3">
    <name type="scientific">Plakobranchus ocellatus</name>
    <dbReference type="NCBI Taxonomy" id="259542"/>
    <lineage>
        <taxon>Eukaryota</taxon>
        <taxon>Metazoa</taxon>
        <taxon>Spiralia</taxon>
        <taxon>Lophotrochozoa</taxon>
        <taxon>Mollusca</taxon>
        <taxon>Gastropoda</taxon>
        <taxon>Heterobranchia</taxon>
        <taxon>Euthyneura</taxon>
        <taxon>Panpulmonata</taxon>
        <taxon>Sacoglossa</taxon>
        <taxon>Placobranchoidea</taxon>
        <taxon>Plakobranchidae</taxon>
        <taxon>Plakobranchus</taxon>
    </lineage>
</organism>
<evidence type="ECO:0000313" key="3">
    <source>
        <dbReference type="Proteomes" id="UP000735302"/>
    </source>
</evidence>
<feature type="region of interest" description="Disordered" evidence="1">
    <location>
        <begin position="1"/>
        <end position="27"/>
    </location>
</feature>
<protein>
    <submittedName>
        <fullName evidence="2">Uncharacterized protein</fullName>
    </submittedName>
</protein>
<dbReference type="Proteomes" id="UP000735302">
    <property type="component" value="Unassembled WGS sequence"/>
</dbReference>
<dbReference type="EMBL" id="BLXT01003753">
    <property type="protein sequence ID" value="GFO05843.1"/>
    <property type="molecule type" value="Genomic_DNA"/>
</dbReference>
<name>A0AAV4AEZ8_9GAST</name>
<keyword evidence="3" id="KW-1185">Reference proteome</keyword>
<sequence>MSKTPPSHAGSLDRGQKGKEGFPGVPRDFYGFQELPDDSQGFLGIPWGFNQRALEGFPRILRDSWGFLGNPSDSVKGLSRDSLGFLWFKELPDNSQGFLEIP</sequence>
<reference evidence="2 3" key="1">
    <citation type="journal article" date="2021" name="Elife">
        <title>Chloroplast acquisition without the gene transfer in kleptoplastic sea slugs, Plakobranchus ocellatus.</title>
        <authorList>
            <person name="Maeda T."/>
            <person name="Takahashi S."/>
            <person name="Yoshida T."/>
            <person name="Shimamura S."/>
            <person name="Takaki Y."/>
            <person name="Nagai Y."/>
            <person name="Toyoda A."/>
            <person name="Suzuki Y."/>
            <person name="Arimoto A."/>
            <person name="Ishii H."/>
            <person name="Satoh N."/>
            <person name="Nishiyama T."/>
            <person name="Hasebe M."/>
            <person name="Maruyama T."/>
            <person name="Minagawa J."/>
            <person name="Obokata J."/>
            <person name="Shigenobu S."/>
        </authorList>
    </citation>
    <scope>NUCLEOTIDE SEQUENCE [LARGE SCALE GENOMIC DNA]</scope>
</reference>
<accession>A0AAV4AEZ8</accession>
<proteinExistence type="predicted"/>
<gene>
    <name evidence="2" type="ORF">PoB_003234800</name>
</gene>
<comment type="caution">
    <text evidence="2">The sequence shown here is derived from an EMBL/GenBank/DDBJ whole genome shotgun (WGS) entry which is preliminary data.</text>
</comment>
<evidence type="ECO:0000313" key="2">
    <source>
        <dbReference type="EMBL" id="GFO05843.1"/>
    </source>
</evidence>